<reference evidence="2" key="1">
    <citation type="submission" date="2021-01" db="EMBL/GenBank/DDBJ databases">
        <title>Caligus Genome Assembly.</title>
        <authorList>
            <person name="Gallardo-Escarate C."/>
        </authorList>
    </citation>
    <scope>NUCLEOTIDE SEQUENCE [LARGE SCALE GENOMIC DNA]</scope>
</reference>
<name>A0A7T8GRB2_CALRO</name>
<dbReference type="OrthoDB" id="7540217at2759"/>
<accession>A0A7T8GRB2</accession>
<keyword evidence="2" id="KW-1185">Reference proteome</keyword>
<dbReference type="AlphaFoldDB" id="A0A7T8GRB2"/>
<proteinExistence type="predicted"/>
<sequence>MKQEKWSAIIILTRAGRTASEIIKATKLPNSKVFRVLKAFKEEGKAQKKDHKQR</sequence>
<dbReference type="EMBL" id="CP045904">
    <property type="protein sequence ID" value="QQP36389.1"/>
    <property type="molecule type" value="Genomic_DNA"/>
</dbReference>
<evidence type="ECO:0008006" key="3">
    <source>
        <dbReference type="Google" id="ProtNLM"/>
    </source>
</evidence>
<protein>
    <recommendedName>
        <fullName evidence="3">Helix-turn-helix domain-containing protein</fullName>
    </recommendedName>
</protein>
<dbReference type="Proteomes" id="UP000595437">
    <property type="component" value="Chromosome 15"/>
</dbReference>
<evidence type="ECO:0000313" key="1">
    <source>
        <dbReference type="EMBL" id="QQP36389.1"/>
    </source>
</evidence>
<feature type="non-terminal residue" evidence="1">
    <location>
        <position position="54"/>
    </location>
</feature>
<organism evidence="1 2">
    <name type="scientific">Caligus rogercresseyi</name>
    <name type="common">Sea louse</name>
    <dbReference type="NCBI Taxonomy" id="217165"/>
    <lineage>
        <taxon>Eukaryota</taxon>
        <taxon>Metazoa</taxon>
        <taxon>Ecdysozoa</taxon>
        <taxon>Arthropoda</taxon>
        <taxon>Crustacea</taxon>
        <taxon>Multicrustacea</taxon>
        <taxon>Hexanauplia</taxon>
        <taxon>Copepoda</taxon>
        <taxon>Siphonostomatoida</taxon>
        <taxon>Caligidae</taxon>
        <taxon>Caligus</taxon>
    </lineage>
</organism>
<dbReference type="Gene3D" id="1.10.10.10">
    <property type="entry name" value="Winged helix-like DNA-binding domain superfamily/Winged helix DNA-binding domain"/>
    <property type="match status" value="1"/>
</dbReference>
<dbReference type="InterPro" id="IPR036388">
    <property type="entry name" value="WH-like_DNA-bd_sf"/>
</dbReference>
<evidence type="ECO:0000313" key="2">
    <source>
        <dbReference type="Proteomes" id="UP000595437"/>
    </source>
</evidence>
<gene>
    <name evidence="1" type="ORF">FKW44_021469</name>
</gene>